<gene>
    <name evidence="4" type="ORF">SAMN05444008_102150</name>
</gene>
<reference evidence="4 5" key="1">
    <citation type="submission" date="2016-11" db="EMBL/GenBank/DDBJ databases">
        <authorList>
            <person name="Jaros S."/>
            <person name="Januszkiewicz K."/>
            <person name="Wedrychowicz H."/>
        </authorList>
    </citation>
    <scope>NUCLEOTIDE SEQUENCE [LARGE SCALE GENOMIC DNA]</scope>
    <source>
        <strain evidence="4 5">DSM 26897</strain>
    </source>
</reference>
<dbReference type="GO" id="GO:0005737">
    <property type="term" value="C:cytoplasm"/>
    <property type="evidence" value="ECO:0007669"/>
    <property type="project" value="TreeGrafter"/>
</dbReference>
<dbReference type="Gene3D" id="3.30.360.10">
    <property type="entry name" value="Dihydrodipicolinate Reductase, domain 2"/>
    <property type="match status" value="1"/>
</dbReference>
<dbReference type="RefSeq" id="WP_073039778.1">
    <property type="nucleotide sequence ID" value="NZ_FQUO01000002.1"/>
</dbReference>
<dbReference type="Gene3D" id="3.40.50.720">
    <property type="entry name" value="NAD(P)-binding Rossmann-like Domain"/>
    <property type="match status" value="2"/>
</dbReference>
<keyword evidence="1" id="KW-0560">Oxidoreductase</keyword>
<sequence>MKQILLFGAGKSATVLIEYLLEQCARYGWLLVVVDAQLSLAASKINGHPSGEAVSFDILDVDSRTARIRHADVVISMLPPSLHIQVAQTCLQEGKHLLTASYIDTQLEALRPTIEEKGLLFLCEMGLDPGIDHMSAMKLLNDIKALGGKVTRFYSHCGGLVAPGNDDNPWHYKISWNPRNVVHAGKEGALFLKGGKKIQLPYADLFSERRPVEIQDQTYCWYPNRDSLHYLDIYGLPHCRDFVRTTLRHPDFIYGWKNLVDLQLTSTATFYESDGRTLASVFKEHMDRFQFSSWLEQKLKSQLEGSQELLRSLMELVELENESNRASKQEPEEMLLVDEKGDLREVDLDGLKYNAAASLAFRMHESKLTLQQLFYLGLNDDLTLVNKGRCSAAELLQFALEQKLALKPGDRDLVVMLHQIAYELDGRSYQVESSLVLEGEDDSRTAMATTVGLPLGIAAVLLLQNKLPVRGLHIPILPGIFNPVLEALEQKGICFVEQEKTL</sequence>
<evidence type="ECO:0000313" key="5">
    <source>
        <dbReference type="Proteomes" id="UP000184368"/>
    </source>
</evidence>
<dbReference type="InterPro" id="IPR032095">
    <property type="entry name" value="Sacchrp_dh-like_C"/>
</dbReference>
<dbReference type="Pfam" id="PF03435">
    <property type="entry name" value="Sacchrp_dh_NADP"/>
    <property type="match status" value="1"/>
</dbReference>
<dbReference type="InterPro" id="IPR005097">
    <property type="entry name" value="Sacchrp_dh_NADP-bd"/>
</dbReference>
<dbReference type="AlphaFoldDB" id="A0A1M4V645"/>
<dbReference type="PANTHER" id="PTHR11133:SF22">
    <property type="entry name" value="ALPHA-AMINOADIPIC SEMIALDEHYDE SYNTHASE, MITOCHONDRIAL"/>
    <property type="match status" value="1"/>
</dbReference>
<dbReference type="STRING" id="1302690.BUE76_12960"/>
<dbReference type="SUPFAM" id="SSF55347">
    <property type="entry name" value="Glyceraldehyde-3-phosphate dehydrogenase-like, C-terminal domain"/>
    <property type="match status" value="2"/>
</dbReference>
<evidence type="ECO:0000256" key="1">
    <source>
        <dbReference type="ARBA" id="ARBA00023002"/>
    </source>
</evidence>
<dbReference type="EMBL" id="FQUO01000002">
    <property type="protein sequence ID" value="SHE64461.1"/>
    <property type="molecule type" value="Genomic_DNA"/>
</dbReference>
<evidence type="ECO:0000259" key="3">
    <source>
        <dbReference type="Pfam" id="PF16653"/>
    </source>
</evidence>
<proteinExistence type="predicted"/>
<dbReference type="InterPro" id="IPR036291">
    <property type="entry name" value="NAD(P)-bd_dom_sf"/>
</dbReference>
<keyword evidence="5" id="KW-1185">Reference proteome</keyword>
<organism evidence="4 5">
    <name type="scientific">Cnuella takakiae</name>
    <dbReference type="NCBI Taxonomy" id="1302690"/>
    <lineage>
        <taxon>Bacteria</taxon>
        <taxon>Pseudomonadati</taxon>
        <taxon>Bacteroidota</taxon>
        <taxon>Chitinophagia</taxon>
        <taxon>Chitinophagales</taxon>
        <taxon>Chitinophagaceae</taxon>
        <taxon>Cnuella</taxon>
    </lineage>
</organism>
<dbReference type="PANTHER" id="PTHR11133">
    <property type="entry name" value="SACCHAROPINE DEHYDROGENASE"/>
    <property type="match status" value="1"/>
</dbReference>
<protein>
    <submittedName>
        <fullName evidence="4">Saccharopine dehydrogenase NADP binding domain-containing protein</fullName>
    </submittedName>
</protein>
<feature type="domain" description="Saccharopine dehydrogenase-like C-terminal" evidence="3">
    <location>
        <begin position="126"/>
        <end position="493"/>
    </location>
</feature>
<accession>A0A1M4V645</accession>
<dbReference type="InterPro" id="IPR051168">
    <property type="entry name" value="AASS"/>
</dbReference>
<evidence type="ECO:0000259" key="2">
    <source>
        <dbReference type="Pfam" id="PF03435"/>
    </source>
</evidence>
<dbReference type="SUPFAM" id="SSF51735">
    <property type="entry name" value="NAD(P)-binding Rossmann-fold domains"/>
    <property type="match status" value="1"/>
</dbReference>
<dbReference type="Proteomes" id="UP000184368">
    <property type="component" value="Unassembled WGS sequence"/>
</dbReference>
<dbReference type="Pfam" id="PF16653">
    <property type="entry name" value="Sacchrp_dh_C"/>
    <property type="match status" value="1"/>
</dbReference>
<name>A0A1M4V645_9BACT</name>
<dbReference type="GO" id="GO:0004753">
    <property type="term" value="F:saccharopine dehydrogenase activity"/>
    <property type="evidence" value="ECO:0007669"/>
    <property type="project" value="TreeGrafter"/>
</dbReference>
<evidence type="ECO:0000313" key="4">
    <source>
        <dbReference type="EMBL" id="SHE64461.1"/>
    </source>
</evidence>
<dbReference type="OrthoDB" id="973788at2"/>
<dbReference type="GO" id="GO:0019878">
    <property type="term" value="P:lysine biosynthetic process via aminoadipic acid"/>
    <property type="evidence" value="ECO:0007669"/>
    <property type="project" value="TreeGrafter"/>
</dbReference>
<feature type="domain" description="Saccharopine dehydrogenase NADP binding" evidence="2">
    <location>
        <begin position="4"/>
        <end position="119"/>
    </location>
</feature>